<organism evidence="4 5">
    <name type="scientific">Nocardioides silvaticus</name>
    <dbReference type="NCBI Taxonomy" id="2201891"/>
    <lineage>
        <taxon>Bacteria</taxon>
        <taxon>Bacillati</taxon>
        <taxon>Actinomycetota</taxon>
        <taxon>Actinomycetes</taxon>
        <taxon>Propionibacteriales</taxon>
        <taxon>Nocardioidaceae</taxon>
        <taxon>Nocardioides</taxon>
    </lineage>
</organism>
<feature type="domain" description="AFP-like" evidence="3">
    <location>
        <begin position="68"/>
        <end position="130"/>
    </location>
</feature>
<dbReference type="Gene3D" id="3.90.1210.10">
    <property type="entry name" value="Antifreeze-like/N-acetylneuraminic acid synthase C-terminal domain"/>
    <property type="match status" value="1"/>
</dbReference>
<comment type="caution">
    <text evidence="4">The sequence shown here is derived from an EMBL/GenBank/DDBJ whole genome shotgun (WGS) entry which is preliminary data.</text>
</comment>
<gene>
    <name evidence="4" type="ORF">DJ010_02840</name>
</gene>
<dbReference type="InterPro" id="IPR013974">
    <property type="entry name" value="SAF"/>
</dbReference>
<evidence type="ECO:0000256" key="1">
    <source>
        <dbReference type="SAM" id="MobiDB-lite"/>
    </source>
</evidence>
<dbReference type="RefSeq" id="WP_109692085.1">
    <property type="nucleotide sequence ID" value="NZ_QGDD01000001.1"/>
</dbReference>
<dbReference type="AlphaFoldDB" id="A0A316TLR3"/>
<dbReference type="Proteomes" id="UP000245507">
    <property type="component" value="Unassembled WGS sequence"/>
</dbReference>
<dbReference type="SMART" id="SM00858">
    <property type="entry name" value="SAF"/>
    <property type="match status" value="1"/>
</dbReference>
<keyword evidence="2" id="KW-1133">Transmembrane helix</keyword>
<evidence type="ECO:0000256" key="2">
    <source>
        <dbReference type="SAM" id="Phobius"/>
    </source>
</evidence>
<reference evidence="4 5" key="1">
    <citation type="submission" date="2018-05" db="EMBL/GenBank/DDBJ databases">
        <title>Nocardioides silvaticus genome.</title>
        <authorList>
            <person name="Li C."/>
            <person name="Wang G."/>
        </authorList>
    </citation>
    <scope>NUCLEOTIDE SEQUENCE [LARGE SCALE GENOMIC DNA]</scope>
    <source>
        <strain evidence="4 5">CCTCC AB 2018079</strain>
    </source>
</reference>
<dbReference type="Pfam" id="PF08666">
    <property type="entry name" value="SAF"/>
    <property type="match status" value="1"/>
</dbReference>
<dbReference type="EMBL" id="QGDD01000001">
    <property type="protein sequence ID" value="PWN04581.1"/>
    <property type="molecule type" value="Genomic_DNA"/>
</dbReference>
<proteinExistence type="predicted"/>
<feature type="region of interest" description="Disordered" evidence="1">
    <location>
        <begin position="1"/>
        <end position="33"/>
    </location>
</feature>
<name>A0A316TLR3_9ACTN</name>
<accession>A0A316TLR3</accession>
<keyword evidence="5" id="KW-1185">Reference proteome</keyword>
<keyword evidence="2" id="KW-0812">Transmembrane</keyword>
<dbReference type="CDD" id="cd11614">
    <property type="entry name" value="SAF_CpaB_FlgA_like"/>
    <property type="match status" value="1"/>
</dbReference>
<evidence type="ECO:0000313" key="4">
    <source>
        <dbReference type="EMBL" id="PWN04581.1"/>
    </source>
</evidence>
<protein>
    <recommendedName>
        <fullName evidence="3">AFP-like domain-containing protein</fullName>
    </recommendedName>
</protein>
<keyword evidence="2" id="KW-0472">Membrane</keyword>
<dbReference type="InterPro" id="IPR006190">
    <property type="entry name" value="SAF_AFP_Neu5Ac"/>
</dbReference>
<sequence length="243" mass="24757">MSTDISGSVADRQRSRAGRRAATPNAAGQIAPPRQRRPALAALALLLIVGGALVAGLLAVRMDSRVPVLVAQQAIEPGAEITADDIGVVRVASDNIGLIGEEYADDVVGAYATTRIEPDTLLTENNVSSETPIPDGRAIVSVPLEGKLAPTSTVRSGDLVQVVRATASSGGTEDAKVLGTAFVLEVTEPEVDDLGGPGEVPTASLLVLDDVALEVIDAASAGEAGLAILRSGQEPDVELEGAK</sequence>
<evidence type="ECO:0000313" key="5">
    <source>
        <dbReference type="Proteomes" id="UP000245507"/>
    </source>
</evidence>
<dbReference type="PROSITE" id="PS50844">
    <property type="entry name" value="AFP_LIKE"/>
    <property type="match status" value="1"/>
</dbReference>
<dbReference type="OrthoDB" id="3789206at2"/>
<feature type="transmembrane region" description="Helical" evidence="2">
    <location>
        <begin position="39"/>
        <end position="60"/>
    </location>
</feature>
<evidence type="ECO:0000259" key="3">
    <source>
        <dbReference type="PROSITE" id="PS50844"/>
    </source>
</evidence>